<dbReference type="Pfam" id="PF21983">
    <property type="entry name" value="NikA-like"/>
    <property type="match status" value="1"/>
</dbReference>
<keyword evidence="2" id="KW-1185">Reference proteome</keyword>
<name>A0ABP0VG25_9BRYO</name>
<dbReference type="Proteomes" id="UP001497444">
    <property type="component" value="Unassembled WGS sequence"/>
</dbReference>
<dbReference type="EMBL" id="CAXAQS010000842">
    <property type="protein sequence ID" value="CAK9253389.1"/>
    <property type="molecule type" value="Genomic_DNA"/>
</dbReference>
<evidence type="ECO:0000313" key="2">
    <source>
        <dbReference type="Proteomes" id="UP001497444"/>
    </source>
</evidence>
<organism evidence="1 2">
    <name type="scientific">Sphagnum jensenii</name>
    <dbReference type="NCBI Taxonomy" id="128206"/>
    <lineage>
        <taxon>Eukaryota</taxon>
        <taxon>Viridiplantae</taxon>
        <taxon>Streptophyta</taxon>
        <taxon>Embryophyta</taxon>
        <taxon>Bryophyta</taxon>
        <taxon>Sphagnophytina</taxon>
        <taxon>Sphagnopsida</taxon>
        <taxon>Sphagnales</taxon>
        <taxon>Sphagnaceae</taxon>
        <taxon>Sphagnum</taxon>
    </lineage>
</organism>
<comment type="caution">
    <text evidence="1">The sequence shown here is derived from an EMBL/GenBank/DDBJ whole genome shotgun (WGS) entry which is preliminary data.</text>
</comment>
<dbReference type="InterPro" id="IPR053842">
    <property type="entry name" value="NikA-like"/>
</dbReference>
<evidence type="ECO:0000313" key="1">
    <source>
        <dbReference type="EMBL" id="CAK9253389.1"/>
    </source>
</evidence>
<reference evidence="1" key="1">
    <citation type="submission" date="2024-02" db="EMBL/GenBank/DDBJ databases">
        <authorList>
            <consortium name="ELIXIR-Norway"/>
            <consortium name="Elixir Norway"/>
        </authorList>
    </citation>
    <scope>NUCLEOTIDE SEQUENCE</scope>
</reference>
<gene>
    <name evidence="1" type="ORF">CSSPJE1EN1_LOCUS28767</name>
</gene>
<accession>A0ABP0VG25</accession>
<sequence>MPVMLCQTTEEGGSSKPLARALPIDPRHRRKEKRNLSELMFFRCTPEDKAMIENNAVKVGLEKSSYMRVQSTGKPIMRAYRRVRADWKELQRCMGVINKVGNVVNQLVKVLYLGGVRSNIADEALIELRKAARAVMAALGHED</sequence>
<protein>
    <recommendedName>
        <fullName evidence="3">Bacterial mobilisation domain-containing protein</fullName>
    </recommendedName>
</protein>
<proteinExistence type="predicted"/>
<evidence type="ECO:0008006" key="3">
    <source>
        <dbReference type="Google" id="ProtNLM"/>
    </source>
</evidence>